<reference evidence="2" key="1">
    <citation type="journal article" date="2017" name="Nat. Commun.">
        <title>The North American bullfrog draft genome provides insight into hormonal regulation of long noncoding RNA.</title>
        <authorList>
            <person name="Hammond S.A."/>
            <person name="Warren R.L."/>
            <person name="Vandervalk B.P."/>
            <person name="Kucuk E."/>
            <person name="Khan H."/>
            <person name="Gibb E.A."/>
            <person name="Pandoh P."/>
            <person name="Kirk H."/>
            <person name="Zhao Y."/>
            <person name="Jones M."/>
            <person name="Mungall A.J."/>
            <person name="Coope R."/>
            <person name="Pleasance S."/>
            <person name="Moore R.A."/>
            <person name="Holt R.A."/>
            <person name="Round J.M."/>
            <person name="Ohora S."/>
            <person name="Walle B.V."/>
            <person name="Veldhoen N."/>
            <person name="Helbing C.C."/>
            <person name="Birol I."/>
        </authorList>
    </citation>
    <scope>NUCLEOTIDE SEQUENCE [LARGE SCALE GENOMIC DNA]</scope>
</reference>
<dbReference type="Proteomes" id="UP000228934">
    <property type="component" value="Unassembled WGS sequence"/>
</dbReference>
<dbReference type="AlphaFoldDB" id="A0A2G9RDV6"/>
<sequence length="43" mass="5689">MEVEKMRMRRKRRIMSLKLAQWMYRHHWKPMLKPLMKMKRNRF</sequence>
<protein>
    <submittedName>
        <fullName evidence="1">Uncharacterized protein</fullName>
    </submittedName>
</protein>
<dbReference type="EMBL" id="KV944996">
    <property type="protein sequence ID" value="PIO26059.1"/>
    <property type="molecule type" value="Genomic_DNA"/>
</dbReference>
<gene>
    <name evidence="1" type="ORF">AB205_0069680</name>
</gene>
<organism evidence="1 2">
    <name type="scientific">Aquarana catesbeiana</name>
    <name type="common">American bullfrog</name>
    <name type="synonym">Rana catesbeiana</name>
    <dbReference type="NCBI Taxonomy" id="8400"/>
    <lineage>
        <taxon>Eukaryota</taxon>
        <taxon>Metazoa</taxon>
        <taxon>Chordata</taxon>
        <taxon>Craniata</taxon>
        <taxon>Vertebrata</taxon>
        <taxon>Euteleostomi</taxon>
        <taxon>Amphibia</taxon>
        <taxon>Batrachia</taxon>
        <taxon>Anura</taxon>
        <taxon>Neobatrachia</taxon>
        <taxon>Ranoidea</taxon>
        <taxon>Ranidae</taxon>
        <taxon>Aquarana</taxon>
    </lineage>
</organism>
<name>A0A2G9RDV6_AQUCT</name>
<accession>A0A2G9RDV6</accession>
<keyword evidence="2" id="KW-1185">Reference proteome</keyword>
<evidence type="ECO:0000313" key="2">
    <source>
        <dbReference type="Proteomes" id="UP000228934"/>
    </source>
</evidence>
<proteinExistence type="predicted"/>
<evidence type="ECO:0000313" key="1">
    <source>
        <dbReference type="EMBL" id="PIO26059.1"/>
    </source>
</evidence>